<dbReference type="KEGG" id="lbz:LBRM_26_1880"/>
<dbReference type="STRING" id="5660.A4HF40"/>
<feature type="coiled-coil region" evidence="1">
    <location>
        <begin position="503"/>
        <end position="571"/>
    </location>
</feature>
<protein>
    <submittedName>
        <fullName evidence="3">Uncharacterized protein</fullName>
    </submittedName>
</protein>
<feature type="region of interest" description="Disordered" evidence="2">
    <location>
        <begin position="793"/>
        <end position="878"/>
    </location>
</feature>
<evidence type="ECO:0000256" key="1">
    <source>
        <dbReference type="SAM" id="Coils"/>
    </source>
</evidence>
<dbReference type="RefSeq" id="XP_001562418.1">
    <property type="nucleotide sequence ID" value="XM_001562368.1"/>
</dbReference>
<gene>
    <name evidence="3" type="ORF">LBRM_26_1880</name>
</gene>
<evidence type="ECO:0000313" key="3">
    <source>
        <dbReference type="EMBL" id="CAM39450.1"/>
    </source>
</evidence>
<reference evidence="3 4" key="1">
    <citation type="journal article" date="2007" name="Nat. Genet.">
        <title>Comparative genomic analysis of three Leishmania species that cause diverse human disease.</title>
        <authorList>
            <person name="Peacock C.S."/>
            <person name="Seeger K."/>
            <person name="Harris D."/>
            <person name="Murphy L."/>
            <person name="Ruiz J.C."/>
            <person name="Quail M.A."/>
            <person name="Peters N."/>
            <person name="Adlem E."/>
            <person name="Tivey A."/>
            <person name="Aslett M."/>
            <person name="Kerhornou A."/>
            <person name="Ivens A."/>
            <person name="Fraser A."/>
            <person name="Rajandream M.A."/>
            <person name="Carver T."/>
            <person name="Norbertczak H."/>
            <person name="Chillingworth T."/>
            <person name="Hance Z."/>
            <person name="Jagels K."/>
            <person name="Moule S."/>
            <person name="Ormond D."/>
            <person name="Rutter S."/>
            <person name="Squares R."/>
            <person name="Whitehead S."/>
            <person name="Rabbinowitsch E."/>
            <person name="Arrowsmith C."/>
            <person name="White B."/>
            <person name="Thurston S."/>
            <person name="Bringaud F."/>
            <person name="Baldauf S.L."/>
            <person name="Faulconbridge A."/>
            <person name="Jeffares D."/>
            <person name="Depledge D.P."/>
            <person name="Oyola S.O."/>
            <person name="Hilley J.D."/>
            <person name="Brito L.O."/>
            <person name="Tosi L.R."/>
            <person name="Barrell B."/>
            <person name="Cruz A.K."/>
            <person name="Mottram J.C."/>
            <person name="Smith D.F."/>
            <person name="Berriman M."/>
        </authorList>
    </citation>
    <scope>NUCLEOTIDE SEQUENCE [LARGE SCALE GENOMIC DNA]</scope>
    <source>
        <strain evidence="3 4">MHOM/BR/75/M2904</strain>
    </source>
</reference>
<evidence type="ECO:0000256" key="2">
    <source>
        <dbReference type="SAM" id="MobiDB-lite"/>
    </source>
</evidence>
<feature type="compositionally biased region" description="Basic and acidic residues" evidence="2">
    <location>
        <begin position="1"/>
        <end position="11"/>
    </location>
</feature>
<dbReference type="AlphaFoldDB" id="A4HF40"/>
<feature type="compositionally biased region" description="Basic residues" evidence="2">
    <location>
        <begin position="867"/>
        <end position="878"/>
    </location>
</feature>
<dbReference type="EMBL" id="FR799001">
    <property type="protein sequence ID" value="CAM39450.1"/>
    <property type="molecule type" value="Genomic_DNA"/>
</dbReference>
<proteinExistence type="predicted"/>
<reference evidence="3 4" key="2">
    <citation type="journal article" date="2011" name="Genome Res.">
        <title>Chromosome and gene copy number variation allow major structural change between species and strains of Leishmania.</title>
        <authorList>
            <person name="Rogers M.B."/>
            <person name="Hilley J.D."/>
            <person name="Dickens N.J."/>
            <person name="Wilkes J."/>
            <person name="Bates P.A."/>
            <person name="Depledge D.P."/>
            <person name="Harris D."/>
            <person name="Her Y."/>
            <person name="Herzyk P."/>
            <person name="Imamura H."/>
            <person name="Otto T.D."/>
            <person name="Sanders M."/>
            <person name="Seeger K."/>
            <person name="Dujardin J.C."/>
            <person name="Berriman M."/>
            <person name="Smith D.F."/>
            <person name="Hertz-Fowler C."/>
            <person name="Mottram J.C."/>
        </authorList>
    </citation>
    <scope>NUCLEOTIDE SEQUENCE [LARGE SCALE GENOMIC DNA]</scope>
    <source>
        <strain evidence="3 4">MHOM/BR/75/M2904</strain>
    </source>
</reference>
<keyword evidence="4" id="KW-1185">Reference proteome</keyword>
<feature type="compositionally biased region" description="Polar residues" evidence="2">
    <location>
        <begin position="837"/>
        <end position="848"/>
    </location>
</feature>
<feature type="region of interest" description="Disordered" evidence="2">
    <location>
        <begin position="328"/>
        <end position="350"/>
    </location>
</feature>
<accession>A4HF40</accession>
<dbReference type="GeneID" id="5416540"/>
<feature type="compositionally biased region" description="Low complexity" evidence="2">
    <location>
        <begin position="22"/>
        <end position="41"/>
    </location>
</feature>
<organism evidence="3 4">
    <name type="scientific">Leishmania braziliensis</name>
    <dbReference type="NCBI Taxonomy" id="5660"/>
    <lineage>
        <taxon>Eukaryota</taxon>
        <taxon>Discoba</taxon>
        <taxon>Euglenozoa</taxon>
        <taxon>Kinetoplastea</taxon>
        <taxon>Metakinetoplastina</taxon>
        <taxon>Trypanosomatida</taxon>
        <taxon>Trypanosomatidae</taxon>
        <taxon>Leishmaniinae</taxon>
        <taxon>Leishmania</taxon>
        <taxon>Leishmania braziliensis species complex</taxon>
    </lineage>
</organism>
<dbReference type="Gene3D" id="1.20.920.20">
    <property type="match status" value="1"/>
</dbReference>
<keyword evidence="1" id="KW-0175">Coiled coil</keyword>
<sequence length="878" mass="96377">MSEHLSNDRSPSEMPAAEGATPVAGEAVPVAEAAAPGAGEAVPVAEAAAPGAGEAAPGAEEAVPVAEEAVPGAEEAVPVAEAAAPGAEEAAPGAEEAVPGAEEAALPGTVVPGSCPDLHIGDYVGFQRMAPVKEWKLSLGKVVSFPLSRTVKVVLFDAVNEATVARDPISEAAVRQKAEEDNKMDIWHNREALREELAQVCAKESVATRRLFAARDKTAELQTTNCDKLAETLENLDKARQVLREVPQTEWADLRSSFLPTPEVFGVMRSVMLILYEDSVTTWEEIQAVVCLPDFFERVMSWDCTVTPMSLTRRRRITVMCTGKDVEGPYSAKKRRRSRTRSPAPAGPLSVAAASSNARNLATLDKCLRAWINAQITCSEVARQQEIAVNKCFAEQQEQRVLLREINDMRLGISSIEVQMLEMKNVILGIDDSPKPIMPLEAYPIDTVFHKRTYSSAEGRYVQELILRDAVVINFGPITEEDEEGYVRLSTTQVDCLRNSVMNANIRHDAEEMEELLARKEREEKEITELKNRTEQLRNKPMLTAEEEEELMQLEKLLADAERRHHATLSRIADLYACGRGAREITLAIKRPNFCYTRLHCKMSGDWRMILNDADCYNEMISAFCEDVSTLLNIPSGYVLDIDACCGSLLIDFTVKHNGERDDECLQDLINGGCFSALSMFYEKVTFKKTSPLNTIQQQAAYDLEQRLAHPVPISGMGIKQTLEDYYYADGTLDEGFTNKVKAHPNYRPSVIMIQLLREDYDELTVRGPFEQCAEDEAEVDLELAQASQCKAEDRSAGATQASAGLSDTADAAPDITEPTLEMEVRDRNVTEDASQEVANNKATPTRGSSKVSSIAALSLSSSGSKRSSKASSKKPTS</sequence>
<dbReference type="OMA" id="CFAEQQE"/>
<name>A4HF40_LEIBR</name>
<evidence type="ECO:0000313" key="4">
    <source>
        <dbReference type="Proteomes" id="UP000007258"/>
    </source>
</evidence>
<dbReference type="VEuPathDB" id="TriTrypDB:LbrM.26.1880"/>
<feature type="region of interest" description="Disordered" evidence="2">
    <location>
        <begin position="1"/>
        <end position="41"/>
    </location>
</feature>
<feature type="compositionally biased region" description="Low complexity" evidence="2">
    <location>
        <begin position="849"/>
        <end position="866"/>
    </location>
</feature>
<dbReference type="InParanoid" id="A4HF40"/>
<dbReference type="Proteomes" id="UP000007258">
    <property type="component" value="Chromosome 26"/>
</dbReference>